<dbReference type="AlphaFoldDB" id="A0ABD0U2K2"/>
<accession>A0ABD0U2K2</accession>
<evidence type="ECO:0000256" key="1">
    <source>
        <dbReference type="SAM" id="MobiDB-lite"/>
    </source>
</evidence>
<gene>
    <name evidence="2" type="ORF">M5K25_024505</name>
</gene>
<proteinExistence type="predicted"/>
<evidence type="ECO:0000313" key="3">
    <source>
        <dbReference type="Proteomes" id="UP001552299"/>
    </source>
</evidence>
<keyword evidence="3" id="KW-1185">Reference proteome</keyword>
<evidence type="ECO:0000313" key="2">
    <source>
        <dbReference type="EMBL" id="KAL0906044.1"/>
    </source>
</evidence>
<reference evidence="2 3" key="1">
    <citation type="journal article" date="2024" name="Plant Biotechnol. J.">
        <title>Dendrobium thyrsiflorum genome and its molecular insights into genes involved in important horticultural traits.</title>
        <authorList>
            <person name="Chen B."/>
            <person name="Wang J.Y."/>
            <person name="Zheng P.J."/>
            <person name="Li K.L."/>
            <person name="Liang Y.M."/>
            <person name="Chen X.F."/>
            <person name="Zhang C."/>
            <person name="Zhao X."/>
            <person name="He X."/>
            <person name="Zhang G.Q."/>
            <person name="Liu Z.J."/>
            <person name="Xu Q."/>
        </authorList>
    </citation>
    <scope>NUCLEOTIDE SEQUENCE [LARGE SCALE GENOMIC DNA]</scope>
    <source>
        <strain evidence="2">GZMU011</strain>
    </source>
</reference>
<dbReference type="EMBL" id="JANQDX010000018">
    <property type="protein sequence ID" value="KAL0906044.1"/>
    <property type="molecule type" value="Genomic_DNA"/>
</dbReference>
<comment type="caution">
    <text evidence="2">The sequence shown here is derived from an EMBL/GenBank/DDBJ whole genome shotgun (WGS) entry which is preliminary data.</text>
</comment>
<protein>
    <submittedName>
        <fullName evidence="2">Uncharacterized protein</fullName>
    </submittedName>
</protein>
<sequence>MAENPSSFLRQRTATHSSFTRQRTATIFLHPAENRNTLFLHPAENRNTLFLHPAENCNNLPSPGREPQQSSFTRQRTATIFLHPAENRNTLPYPAENRYPFSPLPGEGREPGTMLMYSTRKPPEMMGRDLEKIDDPRSWATFRIINIHIGERNPDQYFLTLNPGHLLHPPVLDERRDLRGVRDKSTDLLEVVIGALLLLEPDEAGFAVVSDLLEIVQREKAARKVDQLEELNRFLLADLFSVVDLGAFSVGFDRLQCRHSIRLSDLDLGKLERGRWREAPGSGAYIV</sequence>
<feature type="region of interest" description="Disordered" evidence="1">
    <location>
        <begin position="88"/>
        <end position="111"/>
    </location>
</feature>
<name>A0ABD0U2K2_DENTH</name>
<dbReference type="Proteomes" id="UP001552299">
    <property type="component" value="Unassembled WGS sequence"/>
</dbReference>
<organism evidence="2 3">
    <name type="scientific">Dendrobium thyrsiflorum</name>
    <name type="common">Pinecone-like raceme dendrobium</name>
    <name type="synonym">Orchid</name>
    <dbReference type="NCBI Taxonomy" id="117978"/>
    <lineage>
        <taxon>Eukaryota</taxon>
        <taxon>Viridiplantae</taxon>
        <taxon>Streptophyta</taxon>
        <taxon>Embryophyta</taxon>
        <taxon>Tracheophyta</taxon>
        <taxon>Spermatophyta</taxon>
        <taxon>Magnoliopsida</taxon>
        <taxon>Liliopsida</taxon>
        <taxon>Asparagales</taxon>
        <taxon>Orchidaceae</taxon>
        <taxon>Epidendroideae</taxon>
        <taxon>Malaxideae</taxon>
        <taxon>Dendrobiinae</taxon>
        <taxon>Dendrobium</taxon>
    </lineage>
</organism>